<dbReference type="InterPro" id="IPR047111">
    <property type="entry name" value="YbaP-like"/>
</dbReference>
<dbReference type="InterPro" id="IPR002816">
    <property type="entry name" value="TraB/PrgY/GumN_fam"/>
</dbReference>
<dbReference type="Pfam" id="PF01963">
    <property type="entry name" value="TraB_PrgY_gumN"/>
    <property type="match status" value="1"/>
</dbReference>
<evidence type="ECO:0000313" key="2">
    <source>
        <dbReference type="Proteomes" id="UP001246372"/>
    </source>
</evidence>
<dbReference type="PANTHER" id="PTHR40590">
    <property type="entry name" value="CYTOPLASMIC PROTEIN-RELATED"/>
    <property type="match status" value="1"/>
</dbReference>
<keyword evidence="2" id="KW-1185">Reference proteome</keyword>
<dbReference type="PANTHER" id="PTHR40590:SF1">
    <property type="entry name" value="CYTOPLASMIC PROTEIN"/>
    <property type="match status" value="1"/>
</dbReference>
<comment type="caution">
    <text evidence="1">The sequence shown here is derived from an EMBL/GenBank/DDBJ whole genome shotgun (WGS) entry which is preliminary data.</text>
</comment>
<dbReference type="Proteomes" id="UP001246372">
    <property type="component" value="Unassembled WGS sequence"/>
</dbReference>
<accession>A0ABU3PC25</accession>
<sequence length="329" mass="35992">MFQRHDVGWPQRLRRALFSGLNAVLLVVLGLVSQTAGARSCPPQATAPSAEQASRLAAEAKDRGLLWRISRGGRSSYLYGSLHIGRQAWAYPGPKLRAALQASEVLALELDLDDPATRQLLLAPPAHAEPLALDRKLQARLDAQATAACLPASALAALHPLMQLSTYTVLAAQRDGLDPTWGQEAMLSRWAQQQKMPIVALEDAAEQLRALIPASAELARSELQQGLEQLEQGQVRPAVRRLAEVWARGDLKQLADYPRWCRCADSPADRAALRRLNDERNPLLAQRITTLHQGGQTVFAAVGALHMSGPQALPRLLREQGFEIEQLLP</sequence>
<name>A0ABU3PC25_9BURK</name>
<evidence type="ECO:0000313" key="1">
    <source>
        <dbReference type="EMBL" id="MDT9000116.1"/>
    </source>
</evidence>
<dbReference type="EMBL" id="JAVXZY010000004">
    <property type="protein sequence ID" value="MDT9000116.1"/>
    <property type="molecule type" value="Genomic_DNA"/>
</dbReference>
<dbReference type="CDD" id="cd14789">
    <property type="entry name" value="Tiki"/>
    <property type="match status" value="1"/>
</dbReference>
<gene>
    <name evidence="1" type="ORF">RQP53_12640</name>
</gene>
<proteinExistence type="predicted"/>
<dbReference type="RefSeq" id="WP_315650666.1">
    <property type="nucleotide sequence ID" value="NZ_JAVXZY010000004.1"/>
</dbReference>
<protein>
    <submittedName>
        <fullName evidence="1">TraB/GumN family protein</fullName>
    </submittedName>
</protein>
<reference evidence="1" key="1">
    <citation type="submission" date="2023-09" db="EMBL/GenBank/DDBJ databases">
        <title>Paucibacter sp. APW11 Genome sequencing and assembly.</title>
        <authorList>
            <person name="Kim I."/>
        </authorList>
    </citation>
    <scope>NUCLEOTIDE SEQUENCE</scope>
    <source>
        <strain evidence="1">APW11</strain>
    </source>
</reference>
<organism evidence="1 2">
    <name type="scientific">Roseateles aquae</name>
    <dbReference type="NCBI Taxonomy" id="3077235"/>
    <lineage>
        <taxon>Bacteria</taxon>
        <taxon>Pseudomonadati</taxon>
        <taxon>Pseudomonadota</taxon>
        <taxon>Betaproteobacteria</taxon>
        <taxon>Burkholderiales</taxon>
        <taxon>Sphaerotilaceae</taxon>
        <taxon>Roseateles</taxon>
    </lineage>
</organism>